<dbReference type="Proteomes" id="UP000584642">
    <property type="component" value="Unassembled WGS sequence"/>
</dbReference>
<dbReference type="Gene3D" id="1.10.10.10">
    <property type="entry name" value="Winged helix-like DNA-binding domain superfamily/Winged helix DNA-binding domain"/>
    <property type="match status" value="1"/>
</dbReference>
<evidence type="ECO:0000313" key="2">
    <source>
        <dbReference type="EMBL" id="NYZ24394.1"/>
    </source>
</evidence>
<comment type="caution">
    <text evidence="2">The sequence shown here is derived from an EMBL/GenBank/DDBJ whole genome shotgun (WGS) entry which is preliminary data.</text>
</comment>
<dbReference type="InterPro" id="IPR036388">
    <property type="entry name" value="WH-like_DNA-bd_sf"/>
</dbReference>
<keyword evidence="3" id="KW-1185">Reference proteome</keyword>
<evidence type="ECO:0000313" key="3">
    <source>
        <dbReference type="Proteomes" id="UP000584642"/>
    </source>
</evidence>
<dbReference type="Pfam" id="PF12728">
    <property type="entry name" value="HTH_17"/>
    <property type="match status" value="1"/>
</dbReference>
<organism evidence="2 3">
    <name type="scientific">Azospirillum oleiclasticum</name>
    <dbReference type="NCBI Taxonomy" id="2735135"/>
    <lineage>
        <taxon>Bacteria</taxon>
        <taxon>Pseudomonadati</taxon>
        <taxon>Pseudomonadota</taxon>
        <taxon>Alphaproteobacteria</taxon>
        <taxon>Rhodospirillales</taxon>
        <taxon>Azospirillaceae</taxon>
        <taxon>Azospirillum</taxon>
    </lineage>
</organism>
<proteinExistence type="predicted"/>
<sequence length="82" mass="9205">MAYKQKSRPRPLADTDKLCSADEAAELLGVAPQTLAHWRVRGTGPRYITLSARCVRYRASDIRTWLDDRAKDSTAENGRDGQ</sequence>
<dbReference type="RefSeq" id="WP_180286172.1">
    <property type="nucleotide sequence ID" value="NZ_JABFDB010000040.1"/>
</dbReference>
<reference evidence="2 3" key="1">
    <citation type="submission" date="2020-05" db="EMBL/GenBank/DDBJ databases">
        <title>Azospirillum oleiclasticum sp. nov, a nitrogen-fixing and heavy crude oil-emulsifying bacterium isolated from the crude oil of Yumen Oilfield.</title>
        <authorList>
            <person name="Wu D."/>
            <person name="Cai M."/>
            <person name="Zhang X."/>
        </authorList>
    </citation>
    <scope>NUCLEOTIDE SEQUENCE [LARGE SCALE GENOMIC DNA]</scope>
    <source>
        <strain evidence="2 3">ROY-1-1-2</strain>
    </source>
</reference>
<dbReference type="SUPFAM" id="SSF46955">
    <property type="entry name" value="Putative DNA-binding domain"/>
    <property type="match status" value="1"/>
</dbReference>
<gene>
    <name evidence="2" type="ORF">HND93_32215</name>
</gene>
<protein>
    <submittedName>
        <fullName evidence="2">Helix-turn-helix domain-containing protein</fullName>
    </submittedName>
</protein>
<feature type="domain" description="Helix-turn-helix" evidence="1">
    <location>
        <begin position="19"/>
        <end position="69"/>
    </location>
</feature>
<accession>A0ABX2TM88</accession>
<dbReference type="InterPro" id="IPR041657">
    <property type="entry name" value="HTH_17"/>
</dbReference>
<dbReference type="InterPro" id="IPR009061">
    <property type="entry name" value="DNA-bd_dom_put_sf"/>
</dbReference>
<name>A0ABX2TM88_9PROT</name>
<dbReference type="EMBL" id="JABFDB010000040">
    <property type="protein sequence ID" value="NYZ24394.1"/>
    <property type="molecule type" value="Genomic_DNA"/>
</dbReference>
<evidence type="ECO:0000259" key="1">
    <source>
        <dbReference type="Pfam" id="PF12728"/>
    </source>
</evidence>